<keyword evidence="8 10" id="KW-0472">Membrane</keyword>
<evidence type="ECO:0000256" key="2">
    <source>
        <dbReference type="ARBA" id="ARBA00022475"/>
    </source>
</evidence>
<dbReference type="Proteomes" id="UP000612585">
    <property type="component" value="Unassembled WGS sequence"/>
</dbReference>
<dbReference type="CDD" id="cd04187">
    <property type="entry name" value="DPM1_like_bac"/>
    <property type="match status" value="1"/>
</dbReference>
<comment type="similarity">
    <text evidence="1">Belongs to the glycosyltransferase 2 family.</text>
</comment>
<proteinExistence type="inferred from homology"/>
<dbReference type="InterPro" id="IPR001173">
    <property type="entry name" value="Glyco_trans_2-like"/>
</dbReference>
<evidence type="ECO:0000313" key="13">
    <source>
        <dbReference type="Proteomes" id="UP000612585"/>
    </source>
</evidence>
<gene>
    <name evidence="12" type="primary">arnC_2</name>
    <name evidence="12" type="ORF">Vau01_102730</name>
</gene>
<dbReference type="PANTHER" id="PTHR48090:SF3">
    <property type="entry name" value="UNDECAPRENYL-PHOSPHATE 4-DEOXY-4-FORMAMIDO-L-ARABINOSE TRANSFERASE"/>
    <property type="match status" value="1"/>
</dbReference>
<dbReference type="Gene3D" id="3.90.550.10">
    <property type="entry name" value="Spore Coat Polysaccharide Biosynthesis Protein SpsA, Chain A"/>
    <property type="match status" value="1"/>
</dbReference>
<dbReference type="InterPro" id="IPR050256">
    <property type="entry name" value="Glycosyltransferase_2"/>
</dbReference>
<keyword evidence="5 10" id="KW-0812">Transmembrane</keyword>
<accession>A0A8J4E8G0</accession>
<keyword evidence="2" id="KW-1003">Cell membrane</keyword>
<dbReference type="InterPro" id="IPR029044">
    <property type="entry name" value="Nucleotide-diphossugar_trans"/>
</dbReference>
<evidence type="ECO:0000256" key="10">
    <source>
        <dbReference type="SAM" id="Phobius"/>
    </source>
</evidence>
<dbReference type="EMBL" id="BOPG01000082">
    <property type="protein sequence ID" value="GIJ62757.1"/>
    <property type="molecule type" value="Genomic_DNA"/>
</dbReference>
<feature type="transmembrane region" description="Helical" evidence="10">
    <location>
        <begin position="263"/>
        <end position="285"/>
    </location>
</feature>
<sequence>MSVSVVVPCYRSARTLPALVARLRQILPEATAAYEIILVVDGSPDGTWAVAHDLAQREVPVRAIRLARNYGQHNALLAGLRAARFDTVVTMDDDLQHPPEEIPRLLAELTDEVDLVYGIARDEEHGVLRSMASRSAKAGMSVALGVRGAVQTSAFRAFRSFLRDGLDLVNGPHVSIDVALSWGTTRIRAVEVRMAERAEGTSGYTFRVLLRHAATMVLGYSTAPLRLVTYLGLLVGLAGLALFVRLIWLYVNGATTVAGFTTISAMVALFSSAQMIAIGVLGEYVGRIHAGGMGRPAYVVRESVEGSDQPVGPTVGVQRTPPTS</sequence>
<evidence type="ECO:0000256" key="5">
    <source>
        <dbReference type="ARBA" id="ARBA00022692"/>
    </source>
</evidence>
<dbReference type="GO" id="GO:0005886">
    <property type="term" value="C:plasma membrane"/>
    <property type="evidence" value="ECO:0007669"/>
    <property type="project" value="TreeGrafter"/>
</dbReference>
<evidence type="ECO:0000256" key="1">
    <source>
        <dbReference type="ARBA" id="ARBA00006739"/>
    </source>
</evidence>
<dbReference type="SUPFAM" id="SSF53448">
    <property type="entry name" value="Nucleotide-diphospho-sugar transferases"/>
    <property type="match status" value="1"/>
</dbReference>
<keyword evidence="3" id="KW-0328">Glycosyltransferase</keyword>
<evidence type="ECO:0000313" key="12">
    <source>
        <dbReference type="EMBL" id="GIJ62757.1"/>
    </source>
</evidence>
<keyword evidence="13" id="KW-1185">Reference proteome</keyword>
<dbReference type="Pfam" id="PF00535">
    <property type="entry name" value="Glycos_transf_2"/>
    <property type="match status" value="1"/>
</dbReference>
<organism evidence="12 13">
    <name type="scientific">Virgisporangium aurantiacum</name>
    <dbReference type="NCBI Taxonomy" id="175570"/>
    <lineage>
        <taxon>Bacteria</taxon>
        <taxon>Bacillati</taxon>
        <taxon>Actinomycetota</taxon>
        <taxon>Actinomycetes</taxon>
        <taxon>Micromonosporales</taxon>
        <taxon>Micromonosporaceae</taxon>
        <taxon>Virgisporangium</taxon>
    </lineage>
</organism>
<evidence type="ECO:0000256" key="3">
    <source>
        <dbReference type="ARBA" id="ARBA00022676"/>
    </source>
</evidence>
<keyword evidence="6" id="KW-0448">Lipopolysaccharide biosynthesis</keyword>
<dbReference type="RefSeq" id="WP_204008603.1">
    <property type="nucleotide sequence ID" value="NZ_BOPG01000082.1"/>
</dbReference>
<evidence type="ECO:0000256" key="6">
    <source>
        <dbReference type="ARBA" id="ARBA00022985"/>
    </source>
</evidence>
<feature type="transmembrane region" description="Helical" evidence="10">
    <location>
        <begin position="227"/>
        <end position="251"/>
    </location>
</feature>
<name>A0A8J4E8G0_9ACTN</name>
<comment type="caution">
    <text evidence="12">The sequence shown here is derived from an EMBL/GenBank/DDBJ whole genome shotgun (WGS) entry which is preliminary data.</text>
</comment>
<reference evidence="12" key="1">
    <citation type="submission" date="2021-01" db="EMBL/GenBank/DDBJ databases">
        <title>Whole genome shotgun sequence of Virgisporangium aurantiacum NBRC 16421.</title>
        <authorList>
            <person name="Komaki H."/>
            <person name="Tamura T."/>
        </authorList>
    </citation>
    <scope>NUCLEOTIDE SEQUENCE</scope>
    <source>
        <strain evidence="12">NBRC 16421</strain>
    </source>
</reference>
<evidence type="ECO:0000259" key="11">
    <source>
        <dbReference type="Pfam" id="PF00535"/>
    </source>
</evidence>
<keyword evidence="4 12" id="KW-0808">Transferase</keyword>
<feature type="region of interest" description="Disordered" evidence="9">
    <location>
        <begin position="304"/>
        <end position="324"/>
    </location>
</feature>
<evidence type="ECO:0000256" key="4">
    <source>
        <dbReference type="ARBA" id="ARBA00022679"/>
    </source>
</evidence>
<evidence type="ECO:0000256" key="7">
    <source>
        <dbReference type="ARBA" id="ARBA00022989"/>
    </source>
</evidence>
<evidence type="ECO:0000256" key="9">
    <source>
        <dbReference type="SAM" id="MobiDB-lite"/>
    </source>
</evidence>
<evidence type="ECO:0000256" key="8">
    <source>
        <dbReference type="ARBA" id="ARBA00023136"/>
    </source>
</evidence>
<dbReference type="PANTHER" id="PTHR48090">
    <property type="entry name" value="UNDECAPRENYL-PHOSPHATE 4-DEOXY-4-FORMAMIDO-L-ARABINOSE TRANSFERASE-RELATED"/>
    <property type="match status" value="1"/>
</dbReference>
<protein>
    <submittedName>
        <fullName evidence="12">Undecaprenyl-phosphate 4-deoxy-4-formamido-L-arabinose transferase</fullName>
    </submittedName>
</protein>
<dbReference type="AlphaFoldDB" id="A0A8J4E8G0"/>
<feature type="domain" description="Glycosyltransferase 2-like" evidence="11">
    <location>
        <begin position="4"/>
        <end position="126"/>
    </location>
</feature>
<dbReference type="GO" id="GO:0009103">
    <property type="term" value="P:lipopolysaccharide biosynthetic process"/>
    <property type="evidence" value="ECO:0007669"/>
    <property type="project" value="UniProtKB-KW"/>
</dbReference>
<keyword evidence="7 10" id="KW-1133">Transmembrane helix</keyword>
<dbReference type="GO" id="GO:0099621">
    <property type="term" value="F:undecaprenyl-phosphate 4-deoxy-4-formamido-L-arabinose transferase activity"/>
    <property type="evidence" value="ECO:0007669"/>
    <property type="project" value="TreeGrafter"/>
</dbReference>